<dbReference type="NCBIfam" id="TIGR01376">
    <property type="entry name" value="POMP_repeat"/>
    <property type="match status" value="1"/>
</dbReference>
<keyword evidence="6" id="KW-0472">Membrane</keyword>
<dbReference type="InterPro" id="IPR013425">
    <property type="entry name" value="Autotrns_rpt"/>
</dbReference>
<evidence type="ECO:0000256" key="3">
    <source>
        <dbReference type="ARBA" id="ARBA00004613"/>
    </source>
</evidence>
<dbReference type="NCBIfam" id="TIGR02601">
    <property type="entry name" value="autotrns_rpt"/>
    <property type="match status" value="1"/>
</dbReference>
<dbReference type="PROSITE" id="PS51208">
    <property type="entry name" value="AUTOTRANSPORTER"/>
    <property type="match status" value="1"/>
</dbReference>
<evidence type="ECO:0000256" key="2">
    <source>
        <dbReference type="ARBA" id="ARBA00004442"/>
    </source>
</evidence>
<comment type="subcellular location">
    <subcellularLocation>
        <location evidence="1">Cell envelope</location>
    </subcellularLocation>
    <subcellularLocation>
        <location evidence="2">Cell outer membrane</location>
    </subcellularLocation>
    <subcellularLocation>
        <location evidence="3">Secreted</location>
    </subcellularLocation>
</comment>
<dbReference type="Pfam" id="PF03797">
    <property type="entry name" value="Autotransporter"/>
    <property type="match status" value="1"/>
</dbReference>
<keyword evidence="11" id="KW-1185">Reference proteome</keyword>
<keyword evidence="7" id="KW-0998">Cell outer membrane</keyword>
<feature type="signal peptide" evidence="8">
    <location>
        <begin position="1"/>
        <end position="25"/>
    </location>
</feature>
<dbReference type="KEGG" id="agl:PYTT_0488"/>
<dbReference type="SMART" id="SM00869">
    <property type="entry name" value="Autotransporter"/>
    <property type="match status" value="1"/>
</dbReference>
<dbReference type="Proteomes" id="UP000176204">
    <property type="component" value="Chromosome I"/>
</dbReference>
<dbReference type="GO" id="GO:0005576">
    <property type="term" value="C:extracellular region"/>
    <property type="evidence" value="ECO:0007669"/>
    <property type="project" value="UniProtKB-SubCell"/>
</dbReference>
<dbReference type="InterPro" id="IPR005546">
    <property type="entry name" value="Autotransporte_beta"/>
</dbReference>
<gene>
    <name evidence="10" type="ORF">PYTT_0488</name>
</gene>
<dbReference type="EMBL" id="LT629973">
    <property type="protein sequence ID" value="SEH75728.1"/>
    <property type="molecule type" value="Genomic_DNA"/>
</dbReference>
<evidence type="ECO:0000256" key="7">
    <source>
        <dbReference type="ARBA" id="ARBA00023237"/>
    </source>
</evidence>
<evidence type="ECO:0000256" key="6">
    <source>
        <dbReference type="ARBA" id="ARBA00023136"/>
    </source>
</evidence>
<feature type="domain" description="Autotransporter" evidence="9">
    <location>
        <begin position="1610"/>
        <end position="1886"/>
    </location>
</feature>
<evidence type="ECO:0000313" key="10">
    <source>
        <dbReference type="EMBL" id="SEH75728.1"/>
    </source>
</evidence>
<keyword evidence="4" id="KW-0964">Secreted</keyword>
<dbReference type="InterPro" id="IPR036709">
    <property type="entry name" value="Autotransporte_beta_dom_sf"/>
</dbReference>
<evidence type="ECO:0000256" key="8">
    <source>
        <dbReference type="SAM" id="SignalP"/>
    </source>
</evidence>
<accession>A0A1C7PBG1</accession>
<dbReference type="SUPFAM" id="SSF103515">
    <property type="entry name" value="Autotransporter"/>
    <property type="match status" value="1"/>
</dbReference>
<dbReference type="InterPro" id="IPR011050">
    <property type="entry name" value="Pectin_lyase_fold/virulence"/>
</dbReference>
<keyword evidence="10" id="KW-0456">Lyase</keyword>
<organism evidence="10 11">
    <name type="scientific">Akkermansia glycaniphila</name>
    <dbReference type="NCBI Taxonomy" id="1679444"/>
    <lineage>
        <taxon>Bacteria</taxon>
        <taxon>Pseudomonadati</taxon>
        <taxon>Verrucomicrobiota</taxon>
        <taxon>Verrucomicrobiia</taxon>
        <taxon>Verrucomicrobiales</taxon>
        <taxon>Akkermansiaceae</taxon>
        <taxon>Akkermansia</taxon>
    </lineage>
</organism>
<dbReference type="Gene3D" id="2.40.128.130">
    <property type="entry name" value="Autotransporter beta-domain"/>
    <property type="match status" value="1"/>
</dbReference>
<dbReference type="SUPFAM" id="SSF51126">
    <property type="entry name" value="Pectin lyase-like"/>
    <property type="match status" value="1"/>
</dbReference>
<feature type="chain" id="PRO_5014266468" evidence="8">
    <location>
        <begin position="26"/>
        <end position="1886"/>
    </location>
</feature>
<reference evidence="11" key="1">
    <citation type="submission" date="2016-09" db="EMBL/GenBank/DDBJ databases">
        <authorList>
            <person name="Koehorst J."/>
        </authorList>
    </citation>
    <scope>NUCLEOTIDE SEQUENCE [LARGE SCALE GENOMIC DNA]</scope>
</reference>
<dbReference type="InterPro" id="IPR003368">
    <property type="entry name" value="POMP_repeat"/>
</dbReference>
<dbReference type="GO" id="GO:0016829">
    <property type="term" value="F:lyase activity"/>
    <property type="evidence" value="ECO:0007669"/>
    <property type="project" value="UniProtKB-KW"/>
</dbReference>
<evidence type="ECO:0000256" key="5">
    <source>
        <dbReference type="ARBA" id="ARBA00022729"/>
    </source>
</evidence>
<evidence type="ECO:0000256" key="1">
    <source>
        <dbReference type="ARBA" id="ARBA00004196"/>
    </source>
</evidence>
<proteinExistence type="predicted"/>
<evidence type="ECO:0000259" key="9">
    <source>
        <dbReference type="PROSITE" id="PS51208"/>
    </source>
</evidence>
<sequence length="1886" mass="200963">MKLHLPVLLRAALLSAFVVSSQGFAGDYQNGSLVKENQTGTIYNDYSGSFALNSYEALTFRNNVSVIYGQGSVSLLGNGDVLFQGNQSKWDGPAISAGTGVYLKDNKSLAFSGNIFNDPNVSWIRGGGAISLYSPNSRINFEVSGNDSVLFSGNRSTGSGGAIYIYGSGQPTFSNNGTVRFENNALTGGNGGMGGGLFSWSYAIFEGNDNVEFVGNTANGSTCYGGALYARAGVDITGTTGQVLFDGNSADKIAGAFASGYWFNIEKNGDVMFSNNTTLGEGSAVYVTLDYYPSTTKYLLSADYGNVTFKDNFQNTGNGGANKSRMGLVGTVYKEAMNQVDFEMRAAAGKSIFFYDPFYFTRYSDAEGPGNSSLKVHMNSMAGYSGNIVVSGQYNEGQVLDSYIAGAAELYEGCLSIVDKGRLSMRDVWSSTYGSGHQVKDTYFDFRAWGGSVLEMRRDGAMVAKTAQFDSRTILRTGSGASLASASVNMQSGITFDIAPFLNTNVEASGLTVTTESWSLGGHLFLSNNLDFNGDSRWATNQNYLLMTDANGSRNGQTFSDILIYGLGTNVIGDGYAYQGTWSFSWNGNDLYAHWTVNAPVGAELWWDGEGAGHGNGIGVWNQVSTNKVWNKDMPDGVDWAFQDLDVVHFTRSGDVTIKGLVSVNGNVKPSGIIEVAFNGGNGDLLWHGDGSIVGNASIEKYGTGKLVIRTENSFSGGTKLYGGTIRVDAKTGLGTGGATIYGGLLDLGERGVENDVTVVGNGALAGIADGHVLVKTDAVLNFLAGTWFRGASTDVGLERNPVVVEGKGTVNVQAGTNFAGHIELNGNGSVVNFVEGNGGTSQFSGTICGNGSINVLGGNHEARDMYAHGEDAFTGTLTMYGGKMTIASPRVFSGPVHLLGGTFIAGDAVRIGTVTVGNDQADKVFATVGVTPVGEISKDYLWADSLDVKQNATLNVIGSLNVLKGTTVQSGGMIEMQNGSTFRTMGYLTSENKTAALPSGGVVINEGCAWNANGGFGMYYVDARTGNLTIGSDSIIKEQGYFYAENTVYGTDKDGNLLPAGTPADKLPTLTISKGATLWAGNTVKHAKVDNENNWYQTITGFFNVTLDIDALANIGTFVIKGDGDGKVTHEGIVDSMKRAFTPKLVDGKDLRTYLYVLRAGIDYSTGDKVIQSNETIHVEQQSSATVGATSGAIVNLGGELKVNQINETGTVTASGGNTDLVAATGNQDKPLFMGSFGTVSATDSTAAQIKLNENAGTHSLVTVDTVQAQTGERTVIGSTSNVNAQNFIVAGADTKLDNQGGALVVDKEVKLEESASYAAGDKDRFGWVNLHQGNLDLTRSSWEGITLGSYAASSGETEARVRLDESKENNLDANELHVIGNDKQTNVVAGTRVSANKLIAGKGSHLEVKGGEVNVRQELFFDEGVAQSGTVNLVRDEAVERPVDVVVTLSGNNQVGNMNSAPSAATFVNKGFNNVNGYSSSKGRDTWVFVMTDAMLANQNEGNAIAKIAAQEGNDLSHIALDTSQLTQSYTGDIQLYSDNITLRTKDVDYGEATGVYNQKDAIKNFVFVNPVVPDLQESTINSLWTMTDAMDAFSSAVSGQLSLGLYRQTPQRHLWGKAFYLNENIGKALRGYRKDSGGYAIGYDDAVSDNSILGGAFGQIIGSERTNRGLGKTHQDIMMGMVYGRTTLHACDRGLVAWDYMAGYGSGRNRGKFFRNGNFSTGRWNSDSYNLETQLTWYRKVGSNMSINPYVGLEFVLAQHDAHTFNGGAGDFAVDRSRMHALRLPIGATFEHTIQMDGKSSLTNYFGASYVPDLVRRNPKSNVANGNMTFTMLDSRVGRHAVRGYVGSSWQIDEQWNVNLHYEVEAASQKVNQTARLGTSYSF</sequence>
<keyword evidence="5 8" id="KW-0732">Signal</keyword>
<name>A0A1C7PBG1_9BACT</name>
<evidence type="ECO:0000313" key="11">
    <source>
        <dbReference type="Proteomes" id="UP000176204"/>
    </source>
</evidence>
<dbReference type="GO" id="GO:0009279">
    <property type="term" value="C:cell outer membrane"/>
    <property type="evidence" value="ECO:0007669"/>
    <property type="project" value="UniProtKB-SubCell"/>
</dbReference>
<dbReference type="OrthoDB" id="199558at2"/>
<dbReference type="RefSeq" id="WP_067776412.1">
    <property type="nucleotide sequence ID" value="NZ_LIGX01000028.1"/>
</dbReference>
<protein>
    <submittedName>
        <fullName evidence="10">Pectin lyase fold/virulence factor</fullName>
    </submittedName>
</protein>
<evidence type="ECO:0000256" key="4">
    <source>
        <dbReference type="ARBA" id="ARBA00022525"/>
    </source>
</evidence>